<feature type="domain" description="EGF-like" evidence="19">
    <location>
        <begin position="1977"/>
        <end position="2015"/>
    </location>
</feature>
<dbReference type="GO" id="GO:0005886">
    <property type="term" value="C:plasma membrane"/>
    <property type="evidence" value="ECO:0007669"/>
    <property type="project" value="UniProtKB-ARBA"/>
</dbReference>
<feature type="disulfide bond" evidence="13">
    <location>
        <begin position="2197"/>
        <end position="2206"/>
    </location>
</feature>
<keyword evidence="15" id="KW-0768">Sushi</keyword>
<dbReference type="InterPro" id="IPR016187">
    <property type="entry name" value="CTDL_fold"/>
</dbReference>
<dbReference type="InterPro" id="IPR000152">
    <property type="entry name" value="EGF-type_Asp/Asn_hydroxyl_site"/>
</dbReference>
<dbReference type="Gene3D" id="2.10.70.10">
    <property type="entry name" value="Complement Module, domain 1"/>
    <property type="match status" value="6"/>
</dbReference>
<dbReference type="Pfam" id="PF13385">
    <property type="entry name" value="Laminin_G_3"/>
    <property type="match status" value="1"/>
</dbReference>
<dbReference type="InterPro" id="IPR051022">
    <property type="entry name" value="Notch_Cell-Fate_Det"/>
</dbReference>
<dbReference type="InterPro" id="IPR018097">
    <property type="entry name" value="EGF_Ca-bd_CS"/>
</dbReference>
<dbReference type="FunFam" id="2.10.25.10:FF:000255">
    <property type="entry name" value="Sushi, nidogen and EGF-like domains 1"/>
    <property type="match status" value="1"/>
</dbReference>
<keyword evidence="2" id="KW-0217">Developmental protein</keyword>
<dbReference type="Pfam" id="PF12661">
    <property type="entry name" value="hEGF"/>
    <property type="match status" value="5"/>
</dbReference>
<dbReference type="FunFam" id="2.10.25.10:FF:000146">
    <property type="entry name" value="Putative neurogenic locus notch"/>
    <property type="match status" value="1"/>
</dbReference>
<evidence type="ECO:0000256" key="1">
    <source>
        <dbReference type="ARBA" id="ARBA00004479"/>
    </source>
</evidence>
<dbReference type="GO" id="GO:0009952">
    <property type="term" value="P:anterior/posterior pattern specification"/>
    <property type="evidence" value="ECO:0007669"/>
    <property type="project" value="UniProtKB-ARBA"/>
</dbReference>
<feature type="domain" description="EGF-like" evidence="19">
    <location>
        <begin position="1938"/>
        <end position="1975"/>
    </location>
</feature>
<feature type="disulfide bond" evidence="14">
    <location>
        <begin position="144"/>
        <end position="159"/>
    </location>
</feature>
<feature type="disulfide bond" evidence="13">
    <location>
        <begin position="2043"/>
        <end position="2052"/>
    </location>
</feature>
<dbReference type="SMART" id="SM00032">
    <property type="entry name" value="CCP"/>
    <property type="match status" value="7"/>
</dbReference>
<feature type="domain" description="EGF-like" evidence="19">
    <location>
        <begin position="2017"/>
        <end position="2053"/>
    </location>
</feature>
<dbReference type="InterPro" id="IPR023415">
    <property type="entry name" value="LDLR_class-A_CS"/>
</dbReference>
<feature type="disulfide bond" evidence="13">
    <location>
        <begin position="2005"/>
        <end position="2014"/>
    </location>
</feature>
<organism evidence="23 24">
    <name type="scientific">Crassostrea virginica</name>
    <name type="common">Eastern oyster</name>
    <dbReference type="NCBI Taxonomy" id="6565"/>
    <lineage>
        <taxon>Eukaryota</taxon>
        <taxon>Metazoa</taxon>
        <taxon>Spiralia</taxon>
        <taxon>Lophotrochozoa</taxon>
        <taxon>Mollusca</taxon>
        <taxon>Bivalvia</taxon>
        <taxon>Autobranchia</taxon>
        <taxon>Pteriomorphia</taxon>
        <taxon>Ostreida</taxon>
        <taxon>Ostreoidea</taxon>
        <taxon>Ostreidae</taxon>
        <taxon>Crassostrea</taxon>
    </lineage>
</organism>
<feature type="disulfide bond" evidence="13">
    <location>
        <begin position="2121"/>
        <end position="2130"/>
    </location>
</feature>
<dbReference type="InterPro" id="IPR013320">
    <property type="entry name" value="ConA-like_dom_sf"/>
</dbReference>
<dbReference type="InterPro" id="IPR002172">
    <property type="entry name" value="LDrepeatLR_classA_rpt"/>
</dbReference>
<dbReference type="PROSITE" id="PS50026">
    <property type="entry name" value="EGF_3"/>
    <property type="match status" value="14"/>
</dbReference>
<evidence type="ECO:0000256" key="14">
    <source>
        <dbReference type="PROSITE-ProRule" id="PRU00124"/>
    </source>
</evidence>
<dbReference type="FunFam" id="2.10.25.10:FF:000122">
    <property type="entry name" value="Protein crumbs homolog 2"/>
    <property type="match status" value="1"/>
</dbReference>
<dbReference type="InterPro" id="IPR001881">
    <property type="entry name" value="EGF-like_Ca-bd_dom"/>
</dbReference>
<feature type="domain" description="HYR" evidence="21">
    <location>
        <begin position="1102"/>
        <end position="1183"/>
    </location>
</feature>
<feature type="disulfide bond" evidence="13">
    <location>
        <begin position="1846"/>
        <end position="1855"/>
    </location>
</feature>
<dbReference type="GO" id="GO:0003008">
    <property type="term" value="P:system process"/>
    <property type="evidence" value="ECO:0007669"/>
    <property type="project" value="UniProtKB-ARBA"/>
</dbReference>
<dbReference type="Gene3D" id="2.10.25.10">
    <property type="entry name" value="Laminin"/>
    <property type="match status" value="14"/>
</dbReference>
<evidence type="ECO:0000313" key="24">
    <source>
        <dbReference type="RefSeq" id="XP_022325865.1"/>
    </source>
</evidence>
<feature type="domain" description="Sushi" evidence="22">
    <location>
        <begin position="974"/>
        <end position="1037"/>
    </location>
</feature>
<dbReference type="SUPFAM" id="SSF49899">
    <property type="entry name" value="Concanavalin A-like lectins/glucanases"/>
    <property type="match status" value="1"/>
</dbReference>
<keyword evidence="4 17" id="KW-0812">Transmembrane</keyword>
<dbReference type="RefSeq" id="XP_022325865.1">
    <property type="nucleotide sequence ID" value="XM_022470157.1"/>
</dbReference>
<evidence type="ECO:0000256" key="10">
    <source>
        <dbReference type="ARBA" id="ARBA00023157"/>
    </source>
</evidence>
<feature type="disulfide bond" evidence="13">
    <location>
        <begin position="2081"/>
        <end position="2090"/>
    </location>
</feature>
<dbReference type="GO" id="GO:0035282">
    <property type="term" value="P:segmentation"/>
    <property type="evidence" value="ECO:0007669"/>
    <property type="project" value="UniProtKB-ARBA"/>
</dbReference>
<dbReference type="PROSITE" id="PS01180">
    <property type="entry name" value="CUB"/>
    <property type="match status" value="3"/>
</dbReference>
<dbReference type="OrthoDB" id="430340at2759"/>
<gene>
    <name evidence="24" type="primary">LOC111125916</name>
</gene>
<dbReference type="InterPro" id="IPR035976">
    <property type="entry name" value="Sushi/SCR/CCP_sf"/>
</dbReference>
<feature type="domain" description="EGF-like" evidence="19">
    <location>
        <begin position="1736"/>
        <end position="1779"/>
    </location>
</feature>
<dbReference type="FunFam" id="2.10.25.10:FF:000472">
    <property type="entry name" value="Uncharacterized protein, isoform A"/>
    <property type="match status" value="1"/>
</dbReference>
<dbReference type="SUPFAM" id="SSF57424">
    <property type="entry name" value="LDL receptor-like module"/>
    <property type="match status" value="1"/>
</dbReference>
<dbReference type="Pfam" id="PF00057">
    <property type="entry name" value="Ldl_recept_a"/>
    <property type="match status" value="1"/>
</dbReference>
<evidence type="ECO:0000256" key="16">
    <source>
        <dbReference type="SAM" id="MobiDB-lite"/>
    </source>
</evidence>
<evidence type="ECO:0000256" key="3">
    <source>
        <dbReference type="ARBA" id="ARBA00022536"/>
    </source>
</evidence>
<dbReference type="PROSITE" id="PS00022">
    <property type="entry name" value="EGF_1"/>
    <property type="match status" value="11"/>
</dbReference>
<evidence type="ECO:0000259" key="18">
    <source>
        <dbReference type="PROSITE" id="PS01180"/>
    </source>
</evidence>
<feature type="disulfide bond" evidence="13">
    <location>
        <begin position="1724"/>
        <end position="1733"/>
    </location>
</feature>
<dbReference type="InterPro" id="IPR000436">
    <property type="entry name" value="Sushi_SCR_CCP_dom"/>
</dbReference>
<keyword evidence="3 13" id="KW-0245">EGF-like domain</keyword>
<dbReference type="PROSITE" id="PS50923">
    <property type="entry name" value="SUSHI"/>
    <property type="match status" value="6"/>
</dbReference>
<dbReference type="CDD" id="cd00054">
    <property type="entry name" value="EGF_CA"/>
    <property type="match status" value="12"/>
</dbReference>
<evidence type="ECO:0000259" key="21">
    <source>
        <dbReference type="PROSITE" id="PS50825"/>
    </source>
</evidence>
<evidence type="ECO:0000256" key="15">
    <source>
        <dbReference type="PROSITE-ProRule" id="PRU00302"/>
    </source>
</evidence>
<dbReference type="SMART" id="SM00034">
    <property type="entry name" value="CLECT"/>
    <property type="match status" value="1"/>
</dbReference>
<dbReference type="Pfam" id="PF07699">
    <property type="entry name" value="Ephrin_rec_like"/>
    <property type="match status" value="5"/>
</dbReference>
<feature type="domain" description="EGF-like" evidence="19">
    <location>
        <begin position="2133"/>
        <end position="2169"/>
    </location>
</feature>
<dbReference type="GO" id="GO:0005509">
    <property type="term" value="F:calcium ion binding"/>
    <property type="evidence" value="ECO:0007669"/>
    <property type="project" value="InterPro"/>
</dbReference>
<dbReference type="PROSITE" id="PS01187">
    <property type="entry name" value="EGF_CA"/>
    <property type="match status" value="3"/>
</dbReference>
<name>A0A8B8DDU9_CRAVI</name>
<feature type="domain" description="EGF-like" evidence="19">
    <location>
        <begin position="2055"/>
        <end position="2091"/>
    </location>
</feature>
<feature type="domain" description="EGF-like" evidence="19">
    <location>
        <begin position="2093"/>
        <end position="2131"/>
    </location>
</feature>
<protein>
    <submittedName>
        <fullName evidence="24">Uncharacterized protein LOC111125916 isoform X2</fullName>
    </submittedName>
</protein>
<keyword evidence="9 17" id="KW-0472">Membrane</keyword>
<feature type="disulfide bond" evidence="13">
    <location>
        <begin position="1808"/>
        <end position="1817"/>
    </location>
</feature>
<dbReference type="SUPFAM" id="SSF57184">
    <property type="entry name" value="Growth factor receptor domain"/>
    <property type="match status" value="3"/>
</dbReference>
<dbReference type="PROSITE" id="PS50041">
    <property type="entry name" value="C_TYPE_LECTIN_2"/>
    <property type="match status" value="1"/>
</dbReference>
<dbReference type="SUPFAM" id="SSF57196">
    <property type="entry name" value="EGF/Laminin"/>
    <property type="match status" value="8"/>
</dbReference>
<evidence type="ECO:0000256" key="8">
    <source>
        <dbReference type="ARBA" id="ARBA00022989"/>
    </source>
</evidence>
<dbReference type="SMART" id="SM01411">
    <property type="entry name" value="Ephrin_rec_like"/>
    <property type="match status" value="5"/>
</dbReference>
<dbReference type="GO" id="GO:0030097">
    <property type="term" value="P:hemopoiesis"/>
    <property type="evidence" value="ECO:0007669"/>
    <property type="project" value="UniProtKB-ARBA"/>
</dbReference>
<dbReference type="GO" id="GO:0032991">
    <property type="term" value="C:protein-containing complex"/>
    <property type="evidence" value="ECO:0007669"/>
    <property type="project" value="TreeGrafter"/>
</dbReference>
<feature type="compositionally biased region" description="Basic residues" evidence="16">
    <location>
        <begin position="2999"/>
        <end position="3009"/>
    </location>
</feature>
<evidence type="ECO:0000259" key="22">
    <source>
        <dbReference type="PROSITE" id="PS50923"/>
    </source>
</evidence>
<keyword evidence="23" id="KW-1185">Reference proteome</keyword>
<dbReference type="Gene3D" id="4.10.400.10">
    <property type="entry name" value="Low-density Lipoprotein Receptor"/>
    <property type="match status" value="1"/>
</dbReference>
<dbReference type="InterPro" id="IPR016186">
    <property type="entry name" value="C-type_lectin-like/link_sf"/>
</dbReference>
<dbReference type="GO" id="GO:0007157">
    <property type="term" value="P:heterophilic cell-cell adhesion via plasma membrane cell adhesion molecules"/>
    <property type="evidence" value="ECO:0007669"/>
    <property type="project" value="TreeGrafter"/>
</dbReference>
<dbReference type="Pfam" id="PF00008">
    <property type="entry name" value="EGF"/>
    <property type="match status" value="4"/>
</dbReference>
<feature type="domain" description="EGF-like" evidence="19">
    <location>
        <begin position="1820"/>
        <end position="1856"/>
    </location>
</feature>
<evidence type="ECO:0000256" key="17">
    <source>
        <dbReference type="SAM" id="Phobius"/>
    </source>
</evidence>
<feature type="compositionally biased region" description="Basic and acidic residues" evidence="16">
    <location>
        <begin position="3056"/>
        <end position="3066"/>
    </location>
</feature>
<evidence type="ECO:0000256" key="13">
    <source>
        <dbReference type="PROSITE-ProRule" id="PRU00076"/>
    </source>
</evidence>
<dbReference type="PROSITE" id="PS01186">
    <property type="entry name" value="EGF_2"/>
    <property type="match status" value="9"/>
</dbReference>
<keyword evidence="10 13" id="KW-1015">Disulfide bond</keyword>
<dbReference type="FunFam" id="2.10.50.10:FF:000032">
    <property type="entry name" value="Uncharacterized protein, isoform A"/>
    <property type="match status" value="1"/>
</dbReference>
<evidence type="ECO:0000259" key="19">
    <source>
        <dbReference type="PROSITE" id="PS50026"/>
    </source>
</evidence>
<keyword evidence="7" id="KW-0914">Notch signaling pathway</keyword>
<dbReference type="Pfam" id="PF00431">
    <property type="entry name" value="CUB"/>
    <property type="match status" value="3"/>
</dbReference>
<dbReference type="GO" id="GO:0048646">
    <property type="term" value="P:anatomical structure formation involved in morphogenesis"/>
    <property type="evidence" value="ECO:0007669"/>
    <property type="project" value="UniProtKB-ARBA"/>
</dbReference>
<dbReference type="CDD" id="cd00041">
    <property type="entry name" value="CUB"/>
    <property type="match status" value="3"/>
</dbReference>
<dbReference type="CDD" id="cd00033">
    <property type="entry name" value="CCP"/>
    <property type="match status" value="3"/>
</dbReference>
<dbReference type="Gene3D" id="2.10.50.10">
    <property type="entry name" value="Tumor Necrosis Factor Receptor, subunit A, domain 2"/>
    <property type="match status" value="4"/>
</dbReference>
<feature type="domain" description="Sushi" evidence="22">
    <location>
        <begin position="627"/>
        <end position="687"/>
    </location>
</feature>
<feature type="disulfide bond" evidence="13">
    <location>
        <begin position="1683"/>
        <end position="1692"/>
    </location>
</feature>
<dbReference type="InterPro" id="IPR009030">
    <property type="entry name" value="Growth_fac_rcpt_cys_sf"/>
</dbReference>
<dbReference type="SMART" id="SM00042">
    <property type="entry name" value="CUB"/>
    <property type="match status" value="3"/>
</dbReference>
<feature type="domain" description="EGF-like" evidence="19">
    <location>
        <begin position="1900"/>
        <end position="1936"/>
    </location>
</feature>
<feature type="domain" description="EGF-like" evidence="19">
    <location>
        <begin position="2171"/>
        <end position="2207"/>
    </location>
</feature>
<dbReference type="InterPro" id="IPR036055">
    <property type="entry name" value="LDL_receptor-like_sf"/>
</dbReference>
<evidence type="ECO:0000313" key="23">
    <source>
        <dbReference type="Proteomes" id="UP000694844"/>
    </source>
</evidence>
<dbReference type="FunFam" id="2.10.25.10:FF:000004">
    <property type="entry name" value="Neurogenic locus notch 1"/>
    <property type="match status" value="1"/>
</dbReference>
<comment type="subcellular location">
    <subcellularLocation>
        <location evidence="1">Membrane</location>
        <topology evidence="1">Single-pass type I membrane protein</topology>
    </subcellularLocation>
</comment>
<evidence type="ECO:0000256" key="12">
    <source>
        <dbReference type="PROSITE-ProRule" id="PRU00059"/>
    </source>
</evidence>
<evidence type="ECO:0000256" key="11">
    <source>
        <dbReference type="ARBA" id="ARBA00023180"/>
    </source>
</evidence>
<keyword evidence="8 17" id="KW-1133">Transmembrane helix</keyword>
<dbReference type="InterPro" id="IPR003410">
    <property type="entry name" value="HYR_dom"/>
</dbReference>
<dbReference type="PROSITE" id="PS50068">
    <property type="entry name" value="LDLRA_2"/>
    <property type="match status" value="1"/>
</dbReference>
<dbReference type="SMART" id="SM00179">
    <property type="entry name" value="EGF_CA"/>
    <property type="match status" value="11"/>
</dbReference>
<dbReference type="SMART" id="SM00192">
    <property type="entry name" value="LDLa"/>
    <property type="match status" value="1"/>
</dbReference>
<dbReference type="PANTHER" id="PTHR24049:SF22">
    <property type="entry name" value="DROSOPHILA CRUMBS HOMOLOG"/>
    <property type="match status" value="1"/>
</dbReference>
<evidence type="ECO:0000256" key="6">
    <source>
        <dbReference type="ARBA" id="ARBA00022737"/>
    </source>
</evidence>
<dbReference type="InterPro" id="IPR000859">
    <property type="entry name" value="CUB_dom"/>
</dbReference>
<dbReference type="CDD" id="cd00112">
    <property type="entry name" value="LDLa"/>
    <property type="match status" value="1"/>
</dbReference>
<proteinExistence type="predicted"/>
<keyword evidence="11" id="KW-0325">Glycoprotein</keyword>
<feature type="domain" description="CUB" evidence="18">
    <location>
        <begin position="392"/>
        <end position="504"/>
    </location>
</feature>
<evidence type="ECO:0000256" key="4">
    <source>
        <dbReference type="ARBA" id="ARBA00022692"/>
    </source>
</evidence>
<feature type="domain" description="Sushi" evidence="22">
    <location>
        <begin position="846"/>
        <end position="910"/>
    </location>
</feature>
<feature type="domain" description="Sushi" evidence="22">
    <location>
        <begin position="1266"/>
        <end position="1331"/>
    </location>
</feature>
<evidence type="ECO:0000259" key="20">
    <source>
        <dbReference type="PROSITE" id="PS50041"/>
    </source>
</evidence>
<reference evidence="24" key="1">
    <citation type="submission" date="2025-08" db="UniProtKB">
        <authorList>
            <consortium name="RefSeq"/>
        </authorList>
    </citation>
    <scope>IDENTIFICATION</scope>
    <source>
        <tissue evidence="24">Whole sample</tissue>
    </source>
</reference>
<dbReference type="CDD" id="cd00037">
    <property type="entry name" value="CLECT"/>
    <property type="match status" value="1"/>
</dbReference>
<dbReference type="SUPFAM" id="SSF56436">
    <property type="entry name" value="C-type lectin-like"/>
    <property type="match status" value="1"/>
</dbReference>
<accession>A0A8B8DDU9</accession>
<feature type="region of interest" description="Disordered" evidence="16">
    <location>
        <begin position="2972"/>
        <end position="3066"/>
    </location>
</feature>
<dbReference type="PANTHER" id="PTHR24049">
    <property type="entry name" value="CRUMBS FAMILY MEMBER"/>
    <property type="match status" value="1"/>
</dbReference>
<evidence type="ECO:0000256" key="9">
    <source>
        <dbReference type="ARBA" id="ARBA00023136"/>
    </source>
</evidence>
<dbReference type="Gene3D" id="2.60.120.200">
    <property type="match status" value="1"/>
</dbReference>
<dbReference type="InterPro" id="IPR035914">
    <property type="entry name" value="Sperma_CUB_dom_sf"/>
</dbReference>
<dbReference type="GO" id="GO:0051240">
    <property type="term" value="P:positive regulation of multicellular organismal process"/>
    <property type="evidence" value="ECO:0007669"/>
    <property type="project" value="UniProtKB-ARBA"/>
</dbReference>
<dbReference type="PROSITE" id="PS00010">
    <property type="entry name" value="ASX_HYDROXYL"/>
    <property type="match status" value="5"/>
</dbReference>
<dbReference type="PROSITE" id="PS01209">
    <property type="entry name" value="LDLRA_1"/>
    <property type="match status" value="1"/>
</dbReference>
<dbReference type="PROSITE" id="PS50825">
    <property type="entry name" value="HYR"/>
    <property type="match status" value="1"/>
</dbReference>
<dbReference type="SMART" id="SM00181">
    <property type="entry name" value="EGF"/>
    <property type="match status" value="17"/>
</dbReference>
<dbReference type="GO" id="GO:0007219">
    <property type="term" value="P:Notch signaling pathway"/>
    <property type="evidence" value="ECO:0007669"/>
    <property type="project" value="UniProtKB-KW"/>
</dbReference>
<feature type="disulfide bond" evidence="13">
    <location>
        <begin position="2159"/>
        <end position="2168"/>
    </location>
</feature>
<dbReference type="GO" id="GO:0045197">
    <property type="term" value="P:establishment or maintenance of epithelial cell apical/basal polarity"/>
    <property type="evidence" value="ECO:0007669"/>
    <property type="project" value="TreeGrafter"/>
</dbReference>
<dbReference type="SUPFAM" id="SSF49854">
    <property type="entry name" value="Spermadhesin, CUB domain"/>
    <property type="match status" value="3"/>
</dbReference>
<feature type="domain" description="C-type lectin" evidence="20">
    <location>
        <begin position="1"/>
        <end position="120"/>
    </location>
</feature>
<keyword evidence="5" id="KW-0732">Signal</keyword>
<dbReference type="Gene3D" id="3.10.100.10">
    <property type="entry name" value="Mannose-Binding Protein A, subunit A"/>
    <property type="match status" value="1"/>
</dbReference>
<feature type="domain" description="CUB" evidence="18">
    <location>
        <begin position="150"/>
        <end position="276"/>
    </location>
</feature>
<dbReference type="SUPFAM" id="SSF57535">
    <property type="entry name" value="Complement control module/SCR domain"/>
    <property type="match status" value="5"/>
</dbReference>
<sequence length="3066" mass="331606">MGRCIIKSPQARTWTEAYSYCKKYGAKLAEPKGPEVGALYAEVANQGTEIQDYWIGYNRNGYFGITDTVGFWSDGREAVFEAGVWGDFQPDWRGGNCVFVDTAGKWYAGLCDSLRPSLCDKQACPKGTFSCATLERCVGVSSLCNGDDDCGDRSDERDCAQQCSFYQAGVLEGVIQSENYGMGPYPSNKTCVWTLEGPVGSQIQIQVDDFETEKNLDVLELWEGSLNIVDSKCLTRLSGQERPDGKLWSSNNFLIARFTSDSSVQYRGFSIKWTSANVSGLGGIVEAGGDYQDLSTPLYPQNYPGGREIAWIIQSKGLSIITLQVADIELCESDFITVRNGENPSATALMTLTSSSATGTVIFSTGNKLYIYMKLSQHLKCRGILLQYRRGCNLSLKMNQGTIFSPGYGVTNYPPVLHCSWVLQSNNGQPLLLRFKDFRLQENVDFVQVFLGNTSSASPVHAGTGYTGNSWPANVISRTGILLVTMTTSATGHSSGFLASFSAGCRNMHSSSVLMSTGGSTEVYPGAVVTVQCREGYSLQEPYSGQAQVSLRCQEGGAYDKTSPVCAQSYCGPVPMVSHGYLVNSTGVYGGDRVTYRCKNGYSTPQALVVRCQSNGVWESPPSCQASSCQSLPVAVFGGQRTILVGDGVSHGSVVAYSCDAHYEIKGQATITCRNGGWSRSPPTCQKIPCLSSPVKDGKIDKSGNVGQGEIIQVQCNPGFQLNGTGKYICGLENPPLCTNIDECNSSNGSVCDHICTDTVGGYVCSCREGYTLTGNNRCENINECQEGNGFCDGVCVDTQGSYYCTCPQGQELYRYKGQNNLMLPTAENGLEPHHQYHINHSCVEVECSPPPFSIPNGLALTLETKFMYLDEVTYLCNLGYLINGTGLAKYTITCQIDGTWSNEVPTCEIVKCPLDVASDPGVYPNTSVSYGGFYFLQCELPDRSLVTLRRQCTYSVQGGAYQTVGDKLHCPKVDCGMPQTVKGANRYMYSCTLYGCTFEFTCRSVYTRAGNSSLGGSVVTCGADGRWDFGNLHCTGGVCPDPGYPPGGYSYAASLEEDGLVHFLCQRPGYRPKDIYPILCSEVNGQLKWNSTDVKVTHKCIDVQDPVVTNCPTQDITVTRFGAANSSVPSFSDNSGIINRVLVTPINYQPDHVIGQETRVTYTAFDQQQNSITCSFLVKIKDEIPPLLSCKQSSTVLIPDQAAIVTLDPLDFISSVEQGAKTSSDTGVLRLTMSDIDTVRTIRITATDSSGNDAHCSVQVKVEASKCQAWSQSISHGQKSCSRRSGNSGIDCVFTCDSGFVFAEDINKKSVTVSCIDGGDWDRGSPTCQEFTTAVYRQSFLLRYTTGVLSDTSCVSVYQAQLNTQWNVLSASLQSLCQSGSSNTVTVTTPRDTNVPPFQVSYSPGSSPSYVYVTVNLDITPSGLVDSAYTSCAQKIENAFMTGSSDVGSLYQLYQAGACSASTNQQFIRTEVSSFLCPGFQGTQRNDSEGKTYCVTCPPGYYTKDRRTCASCPAGTYLNRGNLDSCFSCPNGNQSRKTGLTRQQDCYLSCPPGLVSSTGEAPCTECGVNTFSSNGQSCSTCPSNTLAAKTGSASLSDCLDYCPAGSYSPSGARPCQPCPRNHYQPSQGATSCIQCGSQQVTRDVGQNSSLSCIDGLSILCRSNPCQNGGVCGVVRHDFFCTCPQYYTGRRCEVFINPCSSSPCFSSGYCSHNSSVPQGFTCQCQSRYSGARCEEDLNDCQFTDPSFVPCKNGGQCRDHNGGYQCFCPSYTGFTGTSCTVPREPCASAPCKNGGSCVAGGVIRHKCICPPGFTGGDCAVDIDECTSNPCVNGGTCVDRVNGFNCSCREGYSGDFCQIRLREAVCSPQVCEGGMCVDEYPANKALCICGGGYRLNDTRCELVNYCSTNLCENGGQCIPQYAGYVCACMPGYAGPTCQFDVNECSSNPCKNGGQCLNQVNSFKCNCTQPGTGGLTCEDIKDDCSPSPCNASHSDFCVDLLNDYYCQCHVGYRGENCDEGDVDCQSFPCLHGGTCSSLGGSFTCTCVAGWEGDRCERAGDRCSSSPCQNGGQCVNAIDQHICICPSDYLGDSCEMTYDLCDLANPCVGPGSNCSVTNGAVQCHCSQGYTGSGCQLPVYTCENSTCLNGGSCQVSNGTVQCTCVPGYTGSQCGTNIDECLTANCPPNSQCVDGINSMSCVCDEGKIGETCEKDVLQTFDLVVEPGLACGAGDAVKPESAVFSLASSKFSVMVWLRYTDKTHPGPILSLYTLLDKNSSPMELVEMRLRGTAVTIGPSAVYLSHGSKNLMDGLWHHLALTWFALDVSDPVNSKGKVTLYIDNQAVAQKEDFATGVQLPPFGWLVIGGRYDQSSNSILRGNAFIGRLSQLHLTKSTLSTADVSDLYTNVSVIPNQAIHRPITDLLENGRVLVDYPSQLLRSLCRDSTNCVQEFDASRQLSVGLCPEDQLIVTDRVATPIWVEATYTNATLIQYTQKSGEKRLPWGFFEISSAGFDASGNAAVCSFVLYNRRIACRNIPSTAPYKGDKSCTLLMYGERCSALCLQSDHTISRLGPKYHSCSMYNLYDSTNRLHPYVLPSCAAFTSRLVDVTLTVELSLTEACEQTRNYVASLARSRLSTISAMWQQGLCGPDICANVSVTCPSVLAGAPYLTAVFTSISEHLTNSQSETSHVKDILIMEFADKHTFDFQTSTPILSSIQFDLFPLCSKGQQLIGNLCVLCSLGTFYNTSSRLCQSCPVGQYQDREGQDYCKSCPSSPLPTTTYQPGAQGITSCKESCPIGSYYNLSTGFCQLCSLGYYQEDSGNFHCSPCDVDKTTVYIGSKIQSSCVAYSQAVAATESPTNVGESTNMEEEEFSAAVIISIVIGIIIFIIAIIVLVLFFCKEKVPCFEQNDITPEGTSPWKYVNRYGDTNIKFVNYRLQDLRERKRRKRGERRPVMSSRLEGPYGPEVALGYNTEDSINFRDHPETLTPRHLPPISHNIEEGYEKPKKRRKKKKKSASADGEPRPLKPLKGSGFKSSAPPSESGRADNQYLDAVYTESQNGHIKIDSDQEDYR</sequence>
<evidence type="ECO:0000256" key="2">
    <source>
        <dbReference type="ARBA" id="ARBA00022473"/>
    </source>
</evidence>
<keyword evidence="6" id="KW-0677">Repeat</keyword>
<feature type="transmembrane region" description="Helical" evidence="17">
    <location>
        <begin position="2866"/>
        <end position="2893"/>
    </location>
</feature>
<feature type="domain" description="EGF-like" evidence="19">
    <location>
        <begin position="740"/>
        <end position="780"/>
    </location>
</feature>
<feature type="domain" description="EGF-like" evidence="19">
    <location>
        <begin position="1657"/>
        <end position="1693"/>
    </location>
</feature>
<dbReference type="InterPro" id="IPR001304">
    <property type="entry name" value="C-type_lectin-like"/>
</dbReference>
<dbReference type="InterPro" id="IPR013032">
    <property type="entry name" value="EGF-like_CS"/>
</dbReference>
<dbReference type="Gene3D" id="2.60.120.290">
    <property type="entry name" value="Spermadhesin, CUB domain"/>
    <property type="match status" value="3"/>
</dbReference>
<evidence type="ECO:0000256" key="5">
    <source>
        <dbReference type="ARBA" id="ARBA00022729"/>
    </source>
</evidence>
<feature type="disulfide bond" evidence="12">
    <location>
        <begin position="392"/>
        <end position="419"/>
    </location>
</feature>
<comment type="caution">
    <text evidence="13">Lacks conserved residue(s) required for the propagation of feature annotation.</text>
</comment>
<dbReference type="Proteomes" id="UP000694844">
    <property type="component" value="Chromosome 3"/>
</dbReference>
<dbReference type="GO" id="GO:0048863">
    <property type="term" value="P:stem cell differentiation"/>
    <property type="evidence" value="ECO:0007669"/>
    <property type="project" value="UniProtKB-ARBA"/>
</dbReference>
<feature type="domain" description="EGF-like" evidence="19">
    <location>
        <begin position="1781"/>
        <end position="1818"/>
    </location>
</feature>
<dbReference type="Pfam" id="PF00084">
    <property type="entry name" value="Sushi"/>
    <property type="match status" value="5"/>
</dbReference>
<feature type="domain" description="Sushi" evidence="22">
    <location>
        <begin position="569"/>
        <end position="626"/>
    </location>
</feature>
<feature type="disulfide bond" evidence="13">
    <location>
        <begin position="1926"/>
        <end position="1935"/>
    </location>
</feature>
<dbReference type="FunFam" id="2.10.25.10:FF:000005">
    <property type="entry name" value="Fibrillin 2"/>
    <property type="match status" value="1"/>
</dbReference>
<feature type="domain" description="CUB" evidence="18">
    <location>
        <begin position="281"/>
        <end position="391"/>
    </location>
</feature>
<evidence type="ECO:0000256" key="7">
    <source>
        <dbReference type="ARBA" id="ARBA00022976"/>
    </source>
</evidence>
<dbReference type="FunFam" id="2.10.25.10:FF:000012">
    <property type="entry name" value="Delta-like protein"/>
    <property type="match status" value="1"/>
</dbReference>
<dbReference type="Pfam" id="PF02494">
    <property type="entry name" value="HYR"/>
    <property type="match status" value="1"/>
</dbReference>
<feature type="domain" description="Sushi" evidence="22">
    <location>
        <begin position="503"/>
        <end position="568"/>
    </location>
</feature>
<dbReference type="GeneID" id="111125916"/>
<feature type="disulfide bond" evidence="13">
    <location>
        <begin position="1986"/>
        <end position="2003"/>
    </location>
</feature>
<dbReference type="InterPro" id="IPR011641">
    <property type="entry name" value="Tyr-kin_ephrin_A/B_rcpt-like"/>
</dbReference>
<dbReference type="InterPro" id="IPR000742">
    <property type="entry name" value="EGF"/>
</dbReference>
<dbReference type="GO" id="GO:0019904">
    <property type="term" value="F:protein domain specific binding"/>
    <property type="evidence" value="ECO:0007669"/>
    <property type="project" value="UniProtKB-ARBA"/>
</dbReference>
<feature type="domain" description="EGF-like" evidence="19">
    <location>
        <begin position="1695"/>
        <end position="1734"/>
    </location>
</feature>